<protein>
    <submittedName>
        <fullName evidence="2">Uncharacterized protein</fullName>
    </submittedName>
</protein>
<feature type="transmembrane region" description="Helical" evidence="1">
    <location>
        <begin position="53"/>
        <end position="73"/>
    </location>
</feature>
<reference evidence="2 3" key="1">
    <citation type="submission" date="2020-08" db="EMBL/GenBank/DDBJ databases">
        <title>Functional genomics of gut bacteria from endangered species of beetles.</title>
        <authorList>
            <person name="Carlos-Shanley C."/>
        </authorList>
    </citation>
    <scope>NUCLEOTIDE SEQUENCE [LARGE SCALE GENOMIC DNA]</scope>
    <source>
        <strain evidence="2 3">S00179</strain>
    </source>
</reference>
<comment type="caution">
    <text evidence="2">The sequence shown here is derived from an EMBL/GenBank/DDBJ whole genome shotgun (WGS) entry which is preliminary data.</text>
</comment>
<gene>
    <name evidence="2" type="ORF">HNP46_004262</name>
</gene>
<evidence type="ECO:0000256" key="1">
    <source>
        <dbReference type="SAM" id="Phobius"/>
    </source>
</evidence>
<sequence length="160" mass="17380">MTVNSSLYLNAQAAVEPFKKAVLKRQVIICLGLYVAFTLVGLIVPLVDGTWTAAQGVLTTNLIYICAILMHFAGDEASNVEVDDATLSKLADIEGMPGDLIKSLLGSADHKGRISNNSLSFFLKELAKYSDQQTDKVEKDLRDQEPGRAKLIALANEEPK</sequence>
<dbReference type="AlphaFoldDB" id="A0A7W7KMT2"/>
<keyword evidence="1" id="KW-1133">Transmembrane helix</keyword>
<accession>A0A7W7KMT2</accession>
<name>A0A7W7KMT2_PSENT</name>
<dbReference type="EMBL" id="JACHLI010000018">
    <property type="protein sequence ID" value="MBB4865381.1"/>
    <property type="molecule type" value="Genomic_DNA"/>
</dbReference>
<keyword evidence="1" id="KW-0472">Membrane</keyword>
<proteinExistence type="predicted"/>
<organism evidence="2 3">
    <name type="scientific">Pseudomonas nitroreducens</name>
    <dbReference type="NCBI Taxonomy" id="46680"/>
    <lineage>
        <taxon>Bacteria</taxon>
        <taxon>Pseudomonadati</taxon>
        <taxon>Pseudomonadota</taxon>
        <taxon>Gammaproteobacteria</taxon>
        <taxon>Pseudomonadales</taxon>
        <taxon>Pseudomonadaceae</taxon>
        <taxon>Pseudomonas</taxon>
    </lineage>
</organism>
<evidence type="ECO:0000313" key="2">
    <source>
        <dbReference type="EMBL" id="MBB4865381.1"/>
    </source>
</evidence>
<feature type="transmembrane region" description="Helical" evidence="1">
    <location>
        <begin position="27"/>
        <end position="47"/>
    </location>
</feature>
<evidence type="ECO:0000313" key="3">
    <source>
        <dbReference type="Proteomes" id="UP000566995"/>
    </source>
</evidence>
<dbReference type="Proteomes" id="UP000566995">
    <property type="component" value="Unassembled WGS sequence"/>
</dbReference>
<dbReference type="RefSeq" id="WP_184592806.1">
    <property type="nucleotide sequence ID" value="NZ_JACHLI010000018.1"/>
</dbReference>
<keyword evidence="1" id="KW-0812">Transmembrane</keyword>